<accession>A0ABQ4EJ24</accession>
<organism evidence="2 3">
    <name type="scientific">Plantactinospora mayteni</name>
    <dbReference type="NCBI Taxonomy" id="566021"/>
    <lineage>
        <taxon>Bacteria</taxon>
        <taxon>Bacillati</taxon>
        <taxon>Actinomycetota</taxon>
        <taxon>Actinomycetes</taxon>
        <taxon>Micromonosporales</taxon>
        <taxon>Micromonosporaceae</taxon>
        <taxon>Plantactinospora</taxon>
    </lineage>
</organism>
<evidence type="ECO:0000256" key="1">
    <source>
        <dbReference type="SAM" id="MobiDB-lite"/>
    </source>
</evidence>
<keyword evidence="3" id="KW-1185">Reference proteome</keyword>
<name>A0ABQ4EJ24_9ACTN</name>
<comment type="caution">
    <text evidence="2">The sequence shown here is derived from an EMBL/GenBank/DDBJ whole genome shotgun (WGS) entry which is preliminary data.</text>
</comment>
<protein>
    <submittedName>
        <fullName evidence="2">Uncharacterized protein</fullName>
    </submittedName>
</protein>
<feature type="region of interest" description="Disordered" evidence="1">
    <location>
        <begin position="1"/>
        <end position="23"/>
    </location>
</feature>
<reference evidence="2 3" key="1">
    <citation type="submission" date="2021-01" db="EMBL/GenBank/DDBJ databases">
        <title>Whole genome shotgun sequence of Plantactinospora mayteni NBRC 109088.</title>
        <authorList>
            <person name="Komaki H."/>
            <person name="Tamura T."/>
        </authorList>
    </citation>
    <scope>NUCLEOTIDE SEQUENCE [LARGE SCALE GENOMIC DNA]</scope>
    <source>
        <strain evidence="2 3">NBRC 109088</strain>
    </source>
</reference>
<sequence>MAYAQRPPTPRASPTPRNPVRLRRRLTRLRDRLTDELGPLDAPPLDDVLAAFRAFRPGGPGRRHSSMTTRSS</sequence>
<evidence type="ECO:0000313" key="3">
    <source>
        <dbReference type="Proteomes" id="UP000621500"/>
    </source>
</evidence>
<dbReference type="RefSeq" id="WP_203855898.1">
    <property type="nucleotide sequence ID" value="NZ_BAAAZQ010000002.1"/>
</dbReference>
<feature type="compositionally biased region" description="Pro residues" evidence="1">
    <location>
        <begin position="7"/>
        <end position="17"/>
    </location>
</feature>
<dbReference type="Proteomes" id="UP000621500">
    <property type="component" value="Unassembled WGS sequence"/>
</dbReference>
<evidence type="ECO:0000313" key="2">
    <source>
        <dbReference type="EMBL" id="GIG94231.1"/>
    </source>
</evidence>
<proteinExistence type="predicted"/>
<gene>
    <name evidence="2" type="ORF">Pma05_08040</name>
</gene>
<dbReference type="EMBL" id="BONX01000004">
    <property type="protein sequence ID" value="GIG94231.1"/>
    <property type="molecule type" value="Genomic_DNA"/>
</dbReference>